<dbReference type="CDD" id="cd09272">
    <property type="entry name" value="RNase_HI_RT_Ty1"/>
    <property type="match status" value="1"/>
</dbReference>
<keyword evidence="2" id="KW-1133">Transmembrane helix</keyword>
<comment type="caution">
    <text evidence="2">Lacks conserved residue(s) required for the propagation of feature annotation.</text>
</comment>
<dbReference type="InterPro" id="IPR013103">
    <property type="entry name" value="RVT_2"/>
</dbReference>
<dbReference type="GO" id="GO:0042910">
    <property type="term" value="F:xenobiotic transmembrane transporter activity"/>
    <property type="evidence" value="ECO:0007669"/>
    <property type="project" value="InterPro"/>
</dbReference>
<dbReference type="Proteomes" id="UP000594261">
    <property type="component" value="Chromosome 2"/>
</dbReference>
<dbReference type="GO" id="GO:0015297">
    <property type="term" value="F:antiporter activity"/>
    <property type="evidence" value="ECO:0007669"/>
    <property type="project" value="InterPro"/>
</dbReference>
<dbReference type="OMA" id="CEWEEAM"/>
<comment type="similarity">
    <text evidence="1 2">Belongs to the multi antimicrobial extrusion (MATE) (TC 2.A.66.1) family.</text>
</comment>
<keyword evidence="2" id="KW-0812">Transmembrane</keyword>
<organism evidence="5 6">
    <name type="scientific">Quercus lobata</name>
    <name type="common">Valley oak</name>
    <dbReference type="NCBI Taxonomy" id="97700"/>
    <lineage>
        <taxon>Eukaryota</taxon>
        <taxon>Viridiplantae</taxon>
        <taxon>Streptophyta</taxon>
        <taxon>Embryophyta</taxon>
        <taxon>Tracheophyta</taxon>
        <taxon>Spermatophyta</taxon>
        <taxon>Magnoliopsida</taxon>
        <taxon>eudicotyledons</taxon>
        <taxon>Gunneridae</taxon>
        <taxon>Pentapetalae</taxon>
        <taxon>rosids</taxon>
        <taxon>fabids</taxon>
        <taxon>Fagales</taxon>
        <taxon>Fagaceae</taxon>
        <taxon>Quercus</taxon>
    </lineage>
</organism>
<evidence type="ECO:0000256" key="3">
    <source>
        <dbReference type="SAM" id="MobiDB-lite"/>
    </source>
</evidence>
<reference evidence="6" key="1">
    <citation type="journal article" date="2016" name="G3 (Bethesda)">
        <title>First Draft Assembly and Annotation of the Genome of a California Endemic Oak Quercus lobata Nee (Fagaceae).</title>
        <authorList>
            <person name="Sork V.L."/>
            <person name="Fitz-Gibbon S.T."/>
            <person name="Puiu D."/>
            <person name="Crepeau M."/>
            <person name="Gugger P.F."/>
            <person name="Sherman R."/>
            <person name="Stevens K."/>
            <person name="Langley C.H."/>
            <person name="Pellegrini M."/>
            <person name="Salzberg S.L."/>
        </authorList>
    </citation>
    <scope>NUCLEOTIDE SEQUENCE [LARGE SCALE GENOMIC DNA]</scope>
    <source>
        <strain evidence="6">cv. SW786</strain>
    </source>
</reference>
<evidence type="ECO:0000256" key="2">
    <source>
        <dbReference type="RuleBase" id="RU004914"/>
    </source>
</evidence>
<feature type="compositionally biased region" description="Basic residues" evidence="3">
    <location>
        <begin position="545"/>
        <end position="557"/>
    </location>
</feature>
<name>A0A7N2KWF0_QUELO</name>
<feature type="transmembrane region" description="Helical" evidence="2">
    <location>
        <begin position="652"/>
        <end position="675"/>
    </location>
</feature>
<accession>A0A7N2KWF0</accession>
<proteinExistence type="inferred from homology"/>
<dbReference type="GO" id="GO:0016020">
    <property type="term" value="C:membrane"/>
    <property type="evidence" value="ECO:0007669"/>
    <property type="project" value="InterPro"/>
</dbReference>
<evidence type="ECO:0000313" key="6">
    <source>
        <dbReference type="Proteomes" id="UP000594261"/>
    </source>
</evidence>
<dbReference type="PANTHER" id="PTHR11439">
    <property type="entry name" value="GAG-POL-RELATED RETROTRANSPOSON"/>
    <property type="match status" value="1"/>
</dbReference>
<evidence type="ECO:0000256" key="1">
    <source>
        <dbReference type="ARBA" id="ARBA00010199"/>
    </source>
</evidence>
<dbReference type="PANTHER" id="PTHR11439:SF498">
    <property type="entry name" value="DNAK FAMILY PROTEIN"/>
    <property type="match status" value="1"/>
</dbReference>
<feature type="domain" description="Reverse transcriptase Ty1/copia-type" evidence="4">
    <location>
        <begin position="11"/>
        <end position="259"/>
    </location>
</feature>
<dbReference type="AlphaFoldDB" id="A0A7N2KWF0"/>
<dbReference type="Pfam" id="PF07727">
    <property type="entry name" value="RVT_2"/>
    <property type="match status" value="1"/>
</dbReference>
<dbReference type="EnsemblPlants" id="QL02p049914:mrna">
    <property type="protein sequence ID" value="QL02p049914:mrna"/>
    <property type="gene ID" value="QL02p049914"/>
</dbReference>
<sequence length="726" mass="81076">MDKEIGALELNHTWDVVPLPHGKFPIGCKWVYRIKYNPDGSVERYKARLVAKGYTQQEGLDYSETFSPVAKSVSVRVLLCIAAIKGWPLHQLDVNNAFLHGDLEEEVYMSLPQGYHSKGGCSTDARPLVCRLRKSLYGLKQASRQWHAKLSTTITEMGFVQSKSDYALFVHSKGSKFTALLVYVDDILITGNDAQCVADLKALLDVKFGIKDLGTLKYFLGLEVARSDKGITLNQRKYALEVLTDSGMIGCKPMKTPMEQHLRLSKDEGELIDDPSQYRRLIGRLMYLTLTRPDICYAVNRLSQFLSKPRHPHMVAALRVLQYIKGTPGQGLFFSANSDFQLKAFCDADWAGCPDTRRSLTGYCIFLGETLISWRSKKQNTVSRSSAEAEYRSMASTCCEITWLLYLLEDFKIEHSKAALLYCDNKAALHIAANPVFHERTKHIEVDCHLVREKIQAGMIKTFHVRTNLQLADVFTKALGAPAFLDLISRLGLLNLFSPNITYPQPLQDSEAISTAEAALVLRGAVKKIKQRSKPEAVINEGRQTRARRTKEQKKKKGLNDSSNSSISILLRKLLETQILFTMDAFFCIKEFFHFAAPSAVMVCLNTTTLHYCIPYGIGAAATEYIKQFCSTRVSNELGAGNRHGAQVTVGAVMVLVVLEATIVSVALFCCRYVLGYAYGNEPEVVDYVAKMVPLLRLSISVDSLGLQEAVDGCKSGPMSIWEHII</sequence>
<dbReference type="InterPro" id="IPR043502">
    <property type="entry name" value="DNA/RNA_pol_sf"/>
</dbReference>
<keyword evidence="2" id="KW-0472">Membrane</keyword>
<feature type="region of interest" description="Disordered" evidence="3">
    <location>
        <begin position="534"/>
        <end position="563"/>
    </location>
</feature>
<dbReference type="InParanoid" id="A0A7N2KWF0"/>
<dbReference type="InterPro" id="IPR002528">
    <property type="entry name" value="MATE_fam"/>
</dbReference>
<dbReference type="Pfam" id="PF01554">
    <property type="entry name" value="MatE"/>
    <property type="match status" value="1"/>
</dbReference>
<reference evidence="5" key="2">
    <citation type="submission" date="2021-01" db="UniProtKB">
        <authorList>
            <consortium name="EnsemblPlants"/>
        </authorList>
    </citation>
    <scope>IDENTIFICATION</scope>
</reference>
<keyword evidence="6" id="KW-1185">Reference proteome</keyword>
<evidence type="ECO:0000313" key="5">
    <source>
        <dbReference type="EnsemblPlants" id="QL02p049914:mrna"/>
    </source>
</evidence>
<dbReference type="SUPFAM" id="SSF56672">
    <property type="entry name" value="DNA/RNA polymerases"/>
    <property type="match status" value="1"/>
</dbReference>
<protein>
    <recommendedName>
        <fullName evidence="2">Protein DETOXIFICATION</fullName>
    </recommendedName>
    <alternativeName>
        <fullName evidence="2">Multidrug and toxic compound extrusion protein</fullName>
    </alternativeName>
</protein>
<dbReference type="Gramene" id="QL02p049914:mrna">
    <property type="protein sequence ID" value="QL02p049914:mrna"/>
    <property type="gene ID" value="QL02p049914"/>
</dbReference>
<evidence type="ECO:0000259" key="4">
    <source>
        <dbReference type="Pfam" id="PF07727"/>
    </source>
</evidence>